<name>A0A655WNL3_VIBCL</name>
<accession>A0A655WNL3</accession>
<sequence length="56" mass="6505">MAVTIHQHCATRRRGEHTDDLVRGRCTVGHDVRSIGIERARDVLFRFFVWTGVIEQ</sequence>
<dbReference type="Proteomes" id="UP000041770">
    <property type="component" value="Unassembled WGS sequence"/>
</dbReference>
<dbReference type="AlphaFoldDB" id="A0A655WNL3"/>
<organism evidence="1 2">
    <name type="scientific">Vibrio cholerae</name>
    <dbReference type="NCBI Taxonomy" id="666"/>
    <lineage>
        <taxon>Bacteria</taxon>
        <taxon>Pseudomonadati</taxon>
        <taxon>Pseudomonadota</taxon>
        <taxon>Gammaproteobacteria</taxon>
        <taxon>Vibrionales</taxon>
        <taxon>Vibrionaceae</taxon>
        <taxon>Vibrio</taxon>
    </lineage>
</organism>
<protein>
    <submittedName>
        <fullName evidence="1">Uncharacterized protein</fullName>
    </submittedName>
</protein>
<dbReference type="EMBL" id="CWQY01000012">
    <property type="protein sequence ID" value="CSC69072.1"/>
    <property type="molecule type" value="Genomic_DNA"/>
</dbReference>
<reference evidence="1 2" key="1">
    <citation type="submission" date="2015-07" db="EMBL/GenBank/DDBJ databases">
        <authorList>
            <consortium name="Pathogen Informatics"/>
        </authorList>
    </citation>
    <scope>NUCLEOTIDE SEQUENCE [LARGE SCALE GENOMIC DNA]</scope>
    <source>
        <strain evidence="1 2">A316</strain>
    </source>
</reference>
<proteinExistence type="predicted"/>
<gene>
    <name evidence="1" type="ORF">ERS013200_02010</name>
</gene>
<evidence type="ECO:0000313" key="1">
    <source>
        <dbReference type="EMBL" id="CSC69072.1"/>
    </source>
</evidence>
<evidence type="ECO:0000313" key="2">
    <source>
        <dbReference type="Proteomes" id="UP000041770"/>
    </source>
</evidence>